<accession>A0A9R0DL51</accession>
<evidence type="ECO:0000313" key="14">
    <source>
        <dbReference type="RefSeq" id="XP_050549247.1"/>
    </source>
</evidence>
<dbReference type="InterPro" id="IPR050430">
    <property type="entry name" value="Peptidase_S1"/>
</dbReference>
<keyword evidence="6" id="KW-0720">Serine protease</keyword>
<dbReference type="GO" id="GO:0004252">
    <property type="term" value="F:serine-type endopeptidase activity"/>
    <property type="evidence" value="ECO:0007669"/>
    <property type="project" value="InterPro"/>
</dbReference>
<dbReference type="Pfam" id="PF00089">
    <property type="entry name" value="Trypsin"/>
    <property type="match status" value="1"/>
</dbReference>
<dbReference type="AlphaFoldDB" id="A0A9R0DL51"/>
<evidence type="ECO:0000256" key="10">
    <source>
        <dbReference type="ARBA" id="ARBA00084094"/>
    </source>
</evidence>
<dbReference type="GO" id="GO:0006508">
    <property type="term" value="P:proteolysis"/>
    <property type="evidence" value="ECO:0007669"/>
    <property type="project" value="UniProtKB-KW"/>
</dbReference>
<gene>
    <name evidence="14" type="primary">LOC118273537</name>
</gene>
<dbReference type="InterPro" id="IPR001314">
    <property type="entry name" value="Peptidase_S1A"/>
</dbReference>
<evidence type="ECO:0000256" key="11">
    <source>
        <dbReference type="SAM" id="SignalP"/>
    </source>
</evidence>
<dbReference type="InterPro" id="IPR001254">
    <property type="entry name" value="Trypsin_dom"/>
</dbReference>
<feature type="chain" id="PRO_5040372284" evidence="11">
    <location>
        <begin position="20"/>
        <end position="267"/>
    </location>
</feature>
<evidence type="ECO:0000256" key="2">
    <source>
        <dbReference type="ARBA" id="ARBA00007664"/>
    </source>
</evidence>
<comment type="similarity">
    <text evidence="2">Belongs to the peptidase S1 family.</text>
</comment>
<organism evidence="13 14">
    <name type="scientific">Spodoptera frugiperda</name>
    <name type="common">Fall armyworm</name>
    <dbReference type="NCBI Taxonomy" id="7108"/>
    <lineage>
        <taxon>Eukaryota</taxon>
        <taxon>Metazoa</taxon>
        <taxon>Ecdysozoa</taxon>
        <taxon>Arthropoda</taxon>
        <taxon>Hexapoda</taxon>
        <taxon>Insecta</taxon>
        <taxon>Pterygota</taxon>
        <taxon>Neoptera</taxon>
        <taxon>Endopterygota</taxon>
        <taxon>Lepidoptera</taxon>
        <taxon>Glossata</taxon>
        <taxon>Ditrysia</taxon>
        <taxon>Noctuoidea</taxon>
        <taxon>Noctuidae</taxon>
        <taxon>Amphipyrinae</taxon>
        <taxon>Spodoptera</taxon>
    </lineage>
</organism>
<evidence type="ECO:0000256" key="6">
    <source>
        <dbReference type="ARBA" id="ARBA00022825"/>
    </source>
</evidence>
<evidence type="ECO:0000256" key="9">
    <source>
        <dbReference type="ARBA" id="ARBA00055534"/>
    </source>
</evidence>
<comment type="function">
    <text evidence="9">Fibrinolytic activity; shows preferential cleavage of Arg-Gly bonds in all three fibrinogen chains. Contact with the caterpillars causes severe bleeding, due the anticoagulant effect of the protein.</text>
</comment>
<dbReference type="InterPro" id="IPR009003">
    <property type="entry name" value="Peptidase_S1_PA"/>
</dbReference>
<evidence type="ECO:0000313" key="13">
    <source>
        <dbReference type="Proteomes" id="UP000829999"/>
    </source>
</evidence>
<dbReference type="RefSeq" id="XP_050549247.1">
    <property type="nucleotide sequence ID" value="XM_050693290.1"/>
</dbReference>
<keyword evidence="3" id="KW-0800">Toxin</keyword>
<feature type="signal peptide" evidence="11">
    <location>
        <begin position="1"/>
        <end position="19"/>
    </location>
</feature>
<reference evidence="14" key="1">
    <citation type="submission" date="2025-08" db="UniProtKB">
        <authorList>
            <consortium name="RefSeq"/>
        </authorList>
    </citation>
    <scope>IDENTIFICATION</scope>
    <source>
        <tissue evidence="14">Whole larval tissue</tissue>
    </source>
</reference>
<dbReference type="InterPro" id="IPR043504">
    <property type="entry name" value="Peptidase_S1_PA_chymotrypsin"/>
</dbReference>
<evidence type="ECO:0000256" key="4">
    <source>
        <dbReference type="ARBA" id="ARBA00022670"/>
    </source>
</evidence>
<evidence type="ECO:0000256" key="3">
    <source>
        <dbReference type="ARBA" id="ARBA00022656"/>
    </source>
</evidence>
<dbReference type="InterPro" id="IPR018114">
    <property type="entry name" value="TRYPSIN_HIS"/>
</dbReference>
<comment type="subcellular location">
    <subcellularLocation>
        <location evidence="1">Secreted</location>
        <location evidence="1">Extracellular space</location>
    </subcellularLocation>
</comment>
<keyword evidence="4" id="KW-0645">Protease</keyword>
<dbReference type="PROSITE" id="PS50240">
    <property type="entry name" value="TRYPSIN_DOM"/>
    <property type="match status" value="1"/>
</dbReference>
<proteinExistence type="inferred from homology"/>
<dbReference type="Proteomes" id="UP000829999">
    <property type="component" value="Chromosome 1"/>
</dbReference>
<keyword evidence="5" id="KW-0378">Hydrolase</keyword>
<evidence type="ECO:0000256" key="7">
    <source>
        <dbReference type="ARBA" id="ARBA00023157"/>
    </source>
</evidence>
<dbReference type="PANTHER" id="PTHR24276:SF91">
    <property type="entry name" value="AT26814P-RELATED"/>
    <property type="match status" value="1"/>
</dbReference>
<dbReference type="SUPFAM" id="SSF50494">
    <property type="entry name" value="Trypsin-like serine proteases"/>
    <property type="match status" value="1"/>
</dbReference>
<dbReference type="GeneID" id="118273537"/>
<dbReference type="Gene3D" id="2.40.10.10">
    <property type="entry name" value="Trypsin-like serine proteases"/>
    <property type="match status" value="1"/>
</dbReference>
<dbReference type="GO" id="GO:0005576">
    <property type="term" value="C:extracellular region"/>
    <property type="evidence" value="ECO:0007669"/>
    <property type="project" value="UniProtKB-SubCell"/>
</dbReference>
<dbReference type="PRINTS" id="PR00722">
    <property type="entry name" value="CHYMOTRYPSIN"/>
</dbReference>
<evidence type="ECO:0000259" key="12">
    <source>
        <dbReference type="PROSITE" id="PS50240"/>
    </source>
</evidence>
<keyword evidence="10" id="KW-1205">Fibrinolytic toxin</keyword>
<keyword evidence="8" id="KW-1199">Hemostasis impairing toxin</keyword>
<sequence>MIHIRYFVVTLLSLTAVESAMEGNVVGGKQADITEFPHSAFLGVICQEQDYEAPSSWICGGSILNQKIILTAAHCLYGCLPESKIAANMGHVNRDKGFSSIVKSYSIHKDYTSKKVSYDIGLAIITSTIKFGPNIKRIAIVPNPPYFEKARIAGWGLYDEINFKVDNILKYVNQYIWKRAACKQLISKLSKGTICASSGDPEAYSSRGDSGSALVVRGFIQIGIVSYKVPLVSRSLVVYTDTGYFYDWIKEHAKKLYCPDAKSRPKK</sequence>
<keyword evidence="11" id="KW-0732">Signal</keyword>
<dbReference type="CDD" id="cd00190">
    <property type="entry name" value="Tryp_SPc"/>
    <property type="match status" value="1"/>
</dbReference>
<evidence type="ECO:0000256" key="1">
    <source>
        <dbReference type="ARBA" id="ARBA00004239"/>
    </source>
</evidence>
<feature type="domain" description="Peptidase S1" evidence="12">
    <location>
        <begin position="25"/>
        <end position="254"/>
    </location>
</feature>
<keyword evidence="7" id="KW-1015">Disulfide bond</keyword>
<keyword evidence="13" id="KW-1185">Reference proteome</keyword>
<evidence type="ECO:0000256" key="8">
    <source>
        <dbReference type="ARBA" id="ARBA00023240"/>
    </source>
</evidence>
<dbReference type="PANTHER" id="PTHR24276">
    <property type="entry name" value="POLYSERASE-RELATED"/>
    <property type="match status" value="1"/>
</dbReference>
<dbReference type="FunFam" id="2.40.10.10:FF:000068">
    <property type="entry name" value="transmembrane protease serine 2"/>
    <property type="match status" value="1"/>
</dbReference>
<protein>
    <submittedName>
        <fullName evidence="14">Chymotrypsin-2 isoform X4</fullName>
    </submittedName>
</protein>
<dbReference type="PROSITE" id="PS00134">
    <property type="entry name" value="TRYPSIN_HIS"/>
    <property type="match status" value="1"/>
</dbReference>
<dbReference type="SMART" id="SM00020">
    <property type="entry name" value="Tryp_SPc"/>
    <property type="match status" value="1"/>
</dbReference>
<name>A0A9R0DL51_SPOFR</name>
<dbReference type="GO" id="GO:0090729">
    <property type="term" value="F:toxin activity"/>
    <property type="evidence" value="ECO:0007669"/>
    <property type="project" value="UniProtKB-KW"/>
</dbReference>
<evidence type="ECO:0000256" key="5">
    <source>
        <dbReference type="ARBA" id="ARBA00022801"/>
    </source>
</evidence>